<dbReference type="GO" id="GO:0071555">
    <property type="term" value="P:cell wall organization"/>
    <property type="evidence" value="ECO:0007669"/>
    <property type="project" value="UniProtKB-KW"/>
</dbReference>
<keyword evidence="5 12" id="KW-0808">Transferase</keyword>
<keyword evidence="3 12" id="KW-0963">Cytoplasm</keyword>
<reference evidence="14 15" key="1">
    <citation type="submission" date="2018-09" db="EMBL/GenBank/DDBJ databases">
        <title>Discovery and Ecogenomic Context for Candidatus Cryosericales, a Global Caldiserica Order Active in Thawing Permafrost.</title>
        <authorList>
            <person name="Martinez M.A."/>
            <person name="Woodcroft B.J."/>
            <person name="Ignacio Espinoza J.C."/>
            <person name="Zayed A."/>
            <person name="Singleton C.M."/>
            <person name="Boyd J."/>
            <person name="Li Y.-F."/>
            <person name="Purvine S."/>
            <person name="Maughan H."/>
            <person name="Hodgkins S.B."/>
            <person name="Anderson D."/>
            <person name="Sederholm M."/>
            <person name="Temperton B."/>
            <person name="Saleska S.R."/>
            <person name="Tyson G.W."/>
            <person name="Rich V.I."/>
        </authorList>
    </citation>
    <scope>NUCLEOTIDE SEQUENCE [LARGE SCALE GENOMIC DNA]</scope>
    <source>
        <strain evidence="14 15">SMC1</strain>
    </source>
</reference>
<name>A0A398DNI4_9BACT</name>
<keyword evidence="7 12" id="KW-0573">Peptidoglycan synthesis</keyword>
<comment type="caution">
    <text evidence="14">The sequence shown here is derived from an EMBL/GenBank/DDBJ whole genome shotgun (WGS) entry which is preliminary data.</text>
</comment>
<feature type="binding site" evidence="12">
    <location>
        <position position="331"/>
    </location>
    <ligand>
        <name>UDP-N-acetyl-alpha-D-glucosamine</name>
        <dbReference type="ChEBI" id="CHEBI:57705"/>
    </ligand>
</feature>
<keyword evidence="6 12" id="KW-0133">Cell shape</keyword>
<evidence type="ECO:0000259" key="13">
    <source>
        <dbReference type="Pfam" id="PF00275"/>
    </source>
</evidence>
<dbReference type="RefSeq" id="WP_119085683.1">
    <property type="nucleotide sequence ID" value="NZ_QXIY01000019.1"/>
</dbReference>
<dbReference type="GO" id="GO:0008360">
    <property type="term" value="P:regulation of cell shape"/>
    <property type="evidence" value="ECO:0007669"/>
    <property type="project" value="UniProtKB-KW"/>
</dbReference>
<dbReference type="CDD" id="cd01555">
    <property type="entry name" value="UdpNAET"/>
    <property type="match status" value="1"/>
</dbReference>
<dbReference type="NCBIfam" id="TIGR01072">
    <property type="entry name" value="murA"/>
    <property type="match status" value="1"/>
</dbReference>
<comment type="similarity">
    <text evidence="10 12">Belongs to the EPSP synthase family. MurA subfamily.</text>
</comment>
<feature type="active site" description="Proton donor" evidence="12">
    <location>
        <position position="120"/>
    </location>
</feature>
<comment type="caution">
    <text evidence="12">Lacks conserved residue(s) required for the propagation of feature annotation.</text>
</comment>
<comment type="subcellular location">
    <subcellularLocation>
        <location evidence="1 12">Cytoplasm</location>
    </subcellularLocation>
</comment>
<evidence type="ECO:0000256" key="10">
    <source>
        <dbReference type="ARBA" id="ARBA00038367"/>
    </source>
</evidence>
<dbReference type="GO" id="GO:0019277">
    <property type="term" value="P:UDP-N-acetylgalactosamine biosynthetic process"/>
    <property type="evidence" value="ECO:0007669"/>
    <property type="project" value="InterPro"/>
</dbReference>
<comment type="pathway">
    <text evidence="2 12">Cell wall biogenesis; peptidoglycan biosynthesis.</text>
</comment>
<dbReference type="AlphaFoldDB" id="A0A398DNI4"/>
<proteinExistence type="inferred from homology"/>
<dbReference type="PANTHER" id="PTHR43783">
    <property type="entry name" value="UDP-N-ACETYLGLUCOSAMINE 1-CARBOXYVINYLTRANSFERASE"/>
    <property type="match status" value="1"/>
</dbReference>
<dbReference type="InterPro" id="IPR001986">
    <property type="entry name" value="Enolpyruvate_Tfrase_dom"/>
</dbReference>
<evidence type="ECO:0000256" key="8">
    <source>
        <dbReference type="ARBA" id="ARBA00023306"/>
    </source>
</evidence>
<feature type="binding site" evidence="12">
    <location>
        <position position="309"/>
    </location>
    <ligand>
        <name>UDP-N-acetyl-alpha-D-glucosamine</name>
        <dbReference type="ChEBI" id="CHEBI:57705"/>
    </ligand>
</feature>
<feature type="binding site" evidence="12">
    <location>
        <begin position="25"/>
        <end position="26"/>
    </location>
    <ligand>
        <name>phosphoenolpyruvate</name>
        <dbReference type="ChEBI" id="CHEBI:58702"/>
    </ligand>
</feature>
<feature type="binding site" evidence="12">
    <location>
        <position position="96"/>
    </location>
    <ligand>
        <name>UDP-N-acetyl-alpha-D-glucosamine</name>
        <dbReference type="ChEBI" id="CHEBI:57705"/>
    </ligand>
</feature>
<evidence type="ECO:0000256" key="9">
    <source>
        <dbReference type="ARBA" id="ARBA00023316"/>
    </source>
</evidence>
<protein>
    <recommendedName>
        <fullName evidence="12">UDP-N-acetylglucosamine 1-carboxyvinyltransferase</fullName>
        <ecNumber evidence="12">2.5.1.7</ecNumber>
    </recommendedName>
    <alternativeName>
        <fullName evidence="12">Enoylpyruvate transferase</fullName>
    </alternativeName>
    <alternativeName>
        <fullName evidence="12">UDP-N-acetylglucosamine enolpyruvyl transferase</fullName>
        <shortName evidence="12">EPT</shortName>
    </alternativeName>
</protein>
<dbReference type="GO" id="GO:0051301">
    <property type="term" value="P:cell division"/>
    <property type="evidence" value="ECO:0007669"/>
    <property type="project" value="UniProtKB-KW"/>
</dbReference>
<evidence type="ECO:0000313" key="15">
    <source>
        <dbReference type="Proteomes" id="UP000266113"/>
    </source>
</evidence>
<dbReference type="InterPro" id="IPR050068">
    <property type="entry name" value="MurA_subfamily"/>
</dbReference>
<organism evidence="14 15">
    <name type="scientific">Candidatus Cryosericum septentrionale</name>
    <dbReference type="NCBI Taxonomy" id="2290913"/>
    <lineage>
        <taxon>Bacteria</taxon>
        <taxon>Pseudomonadati</taxon>
        <taxon>Caldisericota/Cryosericota group</taxon>
        <taxon>Candidatus Cryosericota</taxon>
        <taxon>Candidatus Cryosericia</taxon>
        <taxon>Candidatus Cryosericales</taxon>
        <taxon>Candidatus Cryosericaceae</taxon>
        <taxon>Candidatus Cryosericum</taxon>
    </lineage>
</organism>
<dbReference type="PANTHER" id="PTHR43783:SF1">
    <property type="entry name" value="UDP-N-ACETYLGLUCOSAMINE 1-CARBOXYVINYLTRANSFERASE"/>
    <property type="match status" value="1"/>
</dbReference>
<dbReference type="EMBL" id="QXIY01000019">
    <property type="protein sequence ID" value="RIE16755.1"/>
    <property type="molecule type" value="Genomic_DNA"/>
</dbReference>
<dbReference type="EC" id="2.5.1.7" evidence="12"/>
<dbReference type="GO" id="GO:0005737">
    <property type="term" value="C:cytoplasm"/>
    <property type="evidence" value="ECO:0007669"/>
    <property type="project" value="UniProtKB-SubCell"/>
</dbReference>
<dbReference type="InterPro" id="IPR036968">
    <property type="entry name" value="Enolpyruvate_Tfrase_sf"/>
</dbReference>
<sequence>MTTEQSFLIEGGNSLHGSVRCSGAKNSILPLVAAAIAVRDVVSFQNVPDISDLQSLLTLIQAMGVKLVSFSNGEVVLDTRGPIETRVENTNGYSLRGTQTLVGALLGREHRAMLPSLGGCSIGARPIDLHIKGLRAMGTQFEWKDGYLVGQAKALKACDVYLDFPSVGATENLLLAAALAEGTTRVFNAAQEPEVYDLISFLNKAGARIVPVFPFGFRIEGVAQLHGASHRIIGDRIEASTLMMATAITQGEATITGIDVRHIWSIVAKLRETGAVVEVKGDDAVVVKGVPGYRSTDIRTLTFPGYPTDAQPQMTAYLTLAHGNSVVVESIFENRFGAILELERMGARIKVAEETAIIEGVESLNSATVQAKDLRGGAALVLAGLAAHGTTTVKSIHHIDRGYEALDGKLSQLGAHVTRVNQPEVS</sequence>
<evidence type="ECO:0000256" key="1">
    <source>
        <dbReference type="ARBA" id="ARBA00004496"/>
    </source>
</evidence>
<keyword evidence="15" id="KW-1185">Reference proteome</keyword>
<evidence type="ECO:0000256" key="7">
    <source>
        <dbReference type="ARBA" id="ARBA00022984"/>
    </source>
</evidence>
<feature type="binding site" evidence="12">
    <location>
        <begin position="125"/>
        <end position="129"/>
    </location>
    <ligand>
        <name>UDP-N-acetyl-alpha-D-glucosamine</name>
        <dbReference type="ChEBI" id="CHEBI:57705"/>
    </ligand>
</feature>
<evidence type="ECO:0000256" key="5">
    <source>
        <dbReference type="ARBA" id="ARBA00022679"/>
    </source>
</evidence>
<comment type="catalytic activity">
    <reaction evidence="11 12">
        <text>phosphoenolpyruvate + UDP-N-acetyl-alpha-D-glucosamine = UDP-N-acetyl-3-O-(1-carboxyvinyl)-alpha-D-glucosamine + phosphate</text>
        <dbReference type="Rhea" id="RHEA:18681"/>
        <dbReference type="ChEBI" id="CHEBI:43474"/>
        <dbReference type="ChEBI" id="CHEBI:57705"/>
        <dbReference type="ChEBI" id="CHEBI:58702"/>
        <dbReference type="ChEBI" id="CHEBI:68483"/>
        <dbReference type="EC" id="2.5.1.7"/>
    </reaction>
</comment>
<dbReference type="GO" id="GO:0008760">
    <property type="term" value="F:UDP-N-acetylglucosamine 1-carboxyvinyltransferase activity"/>
    <property type="evidence" value="ECO:0007669"/>
    <property type="project" value="UniProtKB-UniRule"/>
</dbReference>
<dbReference type="NCBIfam" id="NF006873">
    <property type="entry name" value="PRK09369.1"/>
    <property type="match status" value="1"/>
</dbReference>
<dbReference type="SUPFAM" id="SSF55205">
    <property type="entry name" value="EPT/RTPC-like"/>
    <property type="match status" value="1"/>
</dbReference>
<dbReference type="HAMAP" id="MF_00111">
    <property type="entry name" value="MurA"/>
    <property type="match status" value="1"/>
</dbReference>
<evidence type="ECO:0000256" key="3">
    <source>
        <dbReference type="ARBA" id="ARBA00022490"/>
    </source>
</evidence>
<dbReference type="UniPathway" id="UPA00219"/>
<dbReference type="InterPro" id="IPR013792">
    <property type="entry name" value="RNA3'P_cycl/enolpyr_Trfase_a/b"/>
</dbReference>
<keyword evidence="12" id="KW-0670">Pyruvate</keyword>
<evidence type="ECO:0000256" key="12">
    <source>
        <dbReference type="HAMAP-Rule" id="MF_00111"/>
    </source>
</evidence>
<comment type="function">
    <text evidence="12">Cell wall formation. Adds enolpyruvyl to UDP-N-acetylglucosamine.</text>
</comment>
<evidence type="ECO:0000256" key="11">
    <source>
        <dbReference type="ARBA" id="ARBA00047527"/>
    </source>
</evidence>
<evidence type="ECO:0000313" key="14">
    <source>
        <dbReference type="EMBL" id="RIE16755.1"/>
    </source>
</evidence>
<keyword evidence="8 12" id="KW-0131">Cell cycle</keyword>
<evidence type="ECO:0000256" key="2">
    <source>
        <dbReference type="ARBA" id="ARBA00004752"/>
    </source>
</evidence>
<evidence type="ECO:0000256" key="6">
    <source>
        <dbReference type="ARBA" id="ARBA00022960"/>
    </source>
</evidence>
<gene>
    <name evidence="12 14" type="primary">murA</name>
    <name evidence="14" type="ORF">SMC1_04910</name>
</gene>
<keyword evidence="9 12" id="KW-0961">Cell wall biogenesis/degradation</keyword>
<keyword evidence="4 12" id="KW-0132">Cell division</keyword>
<evidence type="ECO:0000256" key="4">
    <source>
        <dbReference type="ARBA" id="ARBA00022618"/>
    </source>
</evidence>
<feature type="domain" description="Enolpyruvate transferase" evidence="13">
    <location>
        <begin position="10"/>
        <end position="408"/>
    </location>
</feature>
<dbReference type="Gene3D" id="3.65.10.10">
    <property type="entry name" value="Enolpyruvate transferase domain"/>
    <property type="match status" value="2"/>
</dbReference>
<dbReference type="InterPro" id="IPR005750">
    <property type="entry name" value="UDP_GlcNAc_COvinyl_MurA"/>
</dbReference>
<dbReference type="Pfam" id="PF00275">
    <property type="entry name" value="EPSP_synthase"/>
    <property type="match status" value="1"/>
</dbReference>
<dbReference type="GO" id="GO:0009252">
    <property type="term" value="P:peptidoglycan biosynthetic process"/>
    <property type="evidence" value="ECO:0007669"/>
    <property type="project" value="UniProtKB-UniRule"/>
</dbReference>
<dbReference type="Proteomes" id="UP000266113">
    <property type="component" value="Unassembled WGS sequence"/>
</dbReference>
<dbReference type="OrthoDB" id="9803760at2"/>
<accession>A0A398DNI4</accession>
<feature type="modified residue" description="2-(S-cysteinyl)pyruvic acid O-phosphothioketal" evidence="12">
    <location>
        <position position="120"/>
    </location>
</feature>